<dbReference type="InterPro" id="IPR018107">
    <property type="entry name" value="Na-dicarboxylate_symporter_CS"/>
</dbReference>
<keyword evidence="2" id="KW-0813">Transport</keyword>
<evidence type="ECO:0000256" key="7">
    <source>
        <dbReference type="ARBA" id="ARBA00023136"/>
    </source>
</evidence>
<dbReference type="InterPro" id="IPR001991">
    <property type="entry name" value="Na-dicarboxylate_symporter"/>
</dbReference>
<keyword evidence="6 8" id="KW-1133">Transmembrane helix</keyword>
<accession>A0A1Y0IFP0</accession>
<keyword evidence="5" id="KW-0769">Symport</keyword>
<keyword evidence="7 8" id="KW-0472">Membrane</keyword>
<comment type="subcellular location">
    <subcellularLocation>
        <location evidence="1">Cell membrane</location>
        <topology evidence="1">Multi-pass membrane protein</topology>
    </subcellularLocation>
</comment>
<evidence type="ECO:0000256" key="1">
    <source>
        <dbReference type="ARBA" id="ARBA00004651"/>
    </source>
</evidence>
<evidence type="ECO:0000256" key="6">
    <source>
        <dbReference type="ARBA" id="ARBA00022989"/>
    </source>
</evidence>
<reference evidence="9 10" key="1">
    <citation type="submission" date="2017-05" db="EMBL/GenBank/DDBJ databases">
        <title>Genomic insights into alkan degradation activity of Oleiphilus messinensis.</title>
        <authorList>
            <person name="Kozyavkin S.A."/>
            <person name="Slesarev A.I."/>
            <person name="Golyshin P.N."/>
            <person name="Korzhenkov A."/>
            <person name="Golyshina O.N."/>
            <person name="Toshchakov S.V."/>
        </authorList>
    </citation>
    <scope>NUCLEOTIDE SEQUENCE [LARGE SCALE GENOMIC DNA]</scope>
    <source>
        <strain evidence="9 10">ME102</strain>
    </source>
</reference>
<name>A0A1Y0IFP0_9GAMM</name>
<keyword evidence="3" id="KW-1003">Cell membrane</keyword>
<feature type="transmembrane region" description="Helical" evidence="8">
    <location>
        <begin position="107"/>
        <end position="129"/>
    </location>
</feature>
<dbReference type="AlphaFoldDB" id="A0A1Y0IFP0"/>
<evidence type="ECO:0000256" key="2">
    <source>
        <dbReference type="ARBA" id="ARBA00022448"/>
    </source>
</evidence>
<evidence type="ECO:0000256" key="3">
    <source>
        <dbReference type="ARBA" id="ARBA00022475"/>
    </source>
</evidence>
<evidence type="ECO:0000256" key="8">
    <source>
        <dbReference type="SAM" id="Phobius"/>
    </source>
</evidence>
<feature type="transmembrane region" description="Helical" evidence="8">
    <location>
        <begin position="26"/>
        <end position="44"/>
    </location>
</feature>
<feature type="transmembrane region" description="Helical" evidence="8">
    <location>
        <begin position="179"/>
        <end position="197"/>
    </location>
</feature>
<dbReference type="EMBL" id="CP021425">
    <property type="protein sequence ID" value="ARU58184.1"/>
    <property type="molecule type" value="Genomic_DNA"/>
</dbReference>
<feature type="transmembrane region" description="Helical" evidence="8">
    <location>
        <begin position="218"/>
        <end position="239"/>
    </location>
</feature>
<dbReference type="Gene3D" id="1.10.3860.10">
    <property type="entry name" value="Sodium:dicarboxylate symporter"/>
    <property type="match status" value="1"/>
</dbReference>
<dbReference type="SUPFAM" id="SSF118215">
    <property type="entry name" value="Proton glutamate symport protein"/>
    <property type="match status" value="1"/>
</dbReference>
<gene>
    <name evidence="9" type="ORF">OLMES_4168</name>
</gene>
<evidence type="ECO:0000313" key="10">
    <source>
        <dbReference type="Proteomes" id="UP000196027"/>
    </source>
</evidence>
<dbReference type="Pfam" id="PF00375">
    <property type="entry name" value="SDF"/>
    <property type="match status" value="1"/>
</dbReference>
<sequence>MTQAHAWYEPFDNSLKAIKIMIRGQLWAQIIVALIAGVGLGSMLSPQGGGWLAADTAVTVAEWVKLPGSIFLALIQMVVIPLVMSSIMLGVATAGDPAYLKRIGLRIFPYFVLTTCLAVTIGAALAVWINPGQFIDGALLAVVDPGVQTIQPDSGLSVPERLVSLFPKSMAQASIDQSMLQLVVYSIIMGVALIALPERKAKLLLQVLDSVQSIAMKVVSWAMMLAPYAVFGLLCEITIKIGWDALLGMSVYVFTVISGLLILLFCYLVIVKVFARRSPLAFLKSIRSVQLLAFSTSSSAAVMPLSLRTSEQELKVKPAIGQFVVPLGATINMDGTALYQTVAALFLVQVFGIDLSFGEMILLMLTTVGASIGAPSTPGVGIVILATLLASVGVPGSGIALILGVDRILDMSRTAINVSGDMTACCVMDRWLPVVDDQQPLDYWKS</sequence>
<dbReference type="PANTHER" id="PTHR42865:SF7">
    <property type="entry name" value="PROTON_GLUTAMATE-ASPARTATE SYMPORTER"/>
    <property type="match status" value="1"/>
</dbReference>
<keyword evidence="10" id="KW-1185">Reference proteome</keyword>
<proteinExistence type="predicted"/>
<dbReference type="KEGG" id="ome:OLMES_4168"/>
<evidence type="ECO:0000313" key="9">
    <source>
        <dbReference type="EMBL" id="ARU58184.1"/>
    </source>
</evidence>
<dbReference type="PROSITE" id="PS00713">
    <property type="entry name" value="NA_DICARBOXYL_SYMP_1"/>
    <property type="match status" value="1"/>
</dbReference>
<dbReference type="InterPro" id="IPR036458">
    <property type="entry name" value="Na:dicarbo_symporter_sf"/>
</dbReference>
<dbReference type="RefSeq" id="WP_087462989.1">
    <property type="nucleotide sequence ID" value="NZ_CP021425.1"/>
</dbReference>
<dbReference type="PRINTS" id="PR00173">
    <property type="entry name" value="EDTRNSPORT"/>
</dbReference>
<dbReference type="GO" id="GO:0005886">
    <property type="term" value="C:plasma membrane"/>
    <property type="evidence" value="ECO:0007669"/>
    <property type="project" value="UniProtKB-SubCell"/>
</dbReference>
<dbReference type="GO" id="GO:0006835">
    <property type="term" value="P:dicarboxylic acid transport"/>
    <property type="evidence" value="ECO:0007669"/>
    <property type="project" value="TreeGrafter"/>
</dbReference>
<keyword evidence="4 8" id="KW-0812">Transmembrane</keyword>
<evidence type="ECO:0000256" key="4">
    <source>
        <dbReference type="ARBA" id="ARBA00022692"/>
    </source>
</evidence>
<dbReference type="Proteomes" id="UP000196027">
    <property type="component" value="Chromosome"/>
</dbReference>
<protein>
    <submittedName>
        <fullName evidence="9">Proton/sodium-glutamate symporter</fullName>
    </submittedName>
</protein>
<feature type="transmembrane region" description="Helical" evidence="8">
    <location>
        <begin position="70"/>
        <end position="95"/>
    </location>
</feature>
<organism evidence="9 10">
    <name type="scientific">Oleiphilus messinensis</name>
    <dbReference type="NCBI Taxonomy" id="141451"/>
    <lineage>
        <taxon>Bacteria</taxon>
        <taxon>Pseudomonadati</taxon>
        <taxon>Pseudomonadota</taxon>
        <taxon>Gammaproteobacteria</taxon>
        <taxon>Oceanospirillales</taxon>
        <taxon>Oleiphilaceae</taxon>
        <taxon>Oleiphilus</taxon>
    </lineage>
</organism>
<feature type="transmembrane region" description="Helical" evidence="8">
    <location>
        <begin position="251"/>
        <end position="274"/>
    </location>
</feature>
<dbReference type="GO" id="GO:0015293">
    <property type="term" value="F:symporter activity"/>
    <property type="evidence" value="ECO:0007669"/>
    <property type="project" value="UniProtKB-KW"/>
</dbReference>
<dbReference type="PANTHER" id="PTHR42865">
    <property type="entry name" value="PROTON/GLUTAMATE-ASPARTATE SYMPORTER"/>
    <property type="match status" value="1"/>
</dbReference>
<feature type="transmembrane region" description="Helical" evidence="8">
    <location>
        <begin position="380"/>
        <end position="403"/>
    </location>
</feature>
<dbReference type="OrthoDB" id="9766690at2"/>
<feature type="transmembrane region" description="Helical" evidence="8">
    <location>
        <begin position="355"/>
        <end position="374"/>
    </location>
</feature>
<evidence type="ECO:0000256" key="5">
    <source>
        <dbReference type="ARBA" id="ARBA00022847"/>
    </source>
</evidence>